<reference evidence="2" key="1">
    <citation type="submission" date="2006-10" db="EMBL/GenBank/DDBJ databases">
        <title>Complete sequence of Solibacter usitatus Ellin6076.</title>
        <authorList>
            <consortium name="US DOE Joint Genome Institute"/>
            <person name="Copeland A."/>
            <person name="Lucas S."/>
            <person name="Lapidus A."/>
            <person name="Barry K."/>
            <person name="Detter J.C."/>
            <person name="Glavina del Rio T."/>
            <person name="Hammon N."/>
            <person name="Israni S."/>
            <person name="Dalin E."/>
            <person name="Tice H."/>
            <person name="Pitluck S."/>
            <person name="Thompson L.S."/>
            <person name="Brettin T."/>
            <person name="Bruce D."/>
            <person name="Han C."/>
            <person name="Tapia R."/>
            <person name="Gilna P."/>
            <person name="Schmutz J."/>
            <person name="Larimer F."/>
            <person name="Land M."/>
            <person name="Hauser L."/>
            <person name="Kyrpides N."/>
            <person name="Mikhailova N."/>
            <person name="Janssen P.H."/>
            <person name="Kuske C.R."/>
            <person name="Richardson P."/>
        </authorList>
    </citation>
    <scope>NUCLEOTIDE SEQUENCE</scope>
    <source>
        <strain evidence="2">Ellin6076</strain>
    </source>
</reference>
<gene>
    <name evidence="2" type="ordered locus">Acid_1169</name>
</gene>
<evidence type="ECO:0000256" key="1">
    <source>
        <dbReference type="SAM" id="MobiDB-lite"/>
    </source>
</evidence>
<sequence length="370" mass="39033" precursor="true">MHITCRKHEAPMRSLRNLSLTLLSGTALLLAQDPQTGGWRRAGDPPPPAPVERAQPQDPGVLDQDPTQPVARSDGYGQVDQQAQVQQQPQQPQLQQRQAQRPPAAAPRYGLPPAVAIKPGTFITVRLNQVLSSDHNQQGDLFTGTLQQPIVADGIVVAQRGQTVVGRVADAQRSGHGRSSSRLALQLTALTLADGTQANVQSQLVNRRGPSNVGNDVGTVATTTAVGAAIGAAADWGRGAAIGAGAGAAAGIIGVLLTPGRPTIVSPESLLTFRIDSQVIVDLNRASAAFRYVAPDEFERPVQTSMGPPPPSPRGYGAPYPAPYPAPVYYGGYYAPYSPWGSFWGPSFGVGVVVRGGGWGRGWGGYRRWR</sequence>
<dbReference type="InParanoid" id="Q029W3"/>
<dbReference type="EMBL" id="CP000473">
    <property type="protein sequence ID" value="ABJ82163.1"/>
    <property type="molecule type" value="Genomic_DNA"/>
</dbReference>
<evidence type="ECO:0000313" key="2">
    <source>
        <dbReference type="EMBL" id="ABJ82163.1"/>
    </source>
</evidence>
<feature type="compositionally biased region" description="Low complexity" evidence="1">
    <location>
        <begin position="81"/>
        <end position="108"/>
    </location>
</feature>
<feature type="region of interest" description="Disordered" evidence="1">
    <location>
        <begin position="35"/>
        <end position="112"/>
    </location>
</feature>
<dbReference type="STRING" id="234267.Acid_1169"/>
<dbReference type="AlphaFoldDB" id="Q029W3"/>
<dbReference type="HOGENOM" id="CLU_747819_0_0_0"/>
<organism evidence="2">
    <name type="scientific">Solibacter usitatus (strain Ellin6076)</name>
    <dbReference type="NCBI Taxonomy" id="234267"/>
    <lineage>
        <taxon>Bacteria</taxon>
        <taxon>Pseudomonadati</taxon>
        <taxon>Acidobacteriota</taxon>
        <taxon>Terriglobia</taxon>
        <taxon>Bryobacterales</taxon>
        <taxon>Solibacteraceae</taxon>
        <taxon>Candidatus Solibacter</taxon>
    </lineage>
</organism>
<accession>Q029W3</accession>
<dbReference type="eggNOG" id="COG2823">
    <property type="taxonomic scope" value="Bacteria"/>
</dbReference>
<dbReference type="KEGG" id="sus:Acid_1169"/>
<protein>
    <submittedName>
        <fullName evidence="2">Uncharacterized protein</fullName>
    </submittedName>
</protein>
<name>Q029W3_SOLUE</name>
<proteinExistence type="predicted"/>